<proteinExistence type="predicted"/>
<dbReference type="InterPro" id="IPR007278">
    <property type="entry name" value="DUF397"/>
</dbReference>
<protein>
    <submittedName>
        <fullName evidence="2">DUF397 domain-containing protein</fullName>
    </submittedName>
</protein>
<organism evidence="2 3">
    <name type="scientific">Actinomadura adrarensis</name>
    <dbReference type="NCBI Taxonomy" id="1819600"/>
    <lineage>
        <taxon>Bacteria</taxon>
        <taxon>Bacillati</taxon>
        <taxon>Actinomycetota</taxon>
        <taxon>Actinomycetes</taxon>
        <taxon>Streptosporangiales</taxon>
        <taxon>Thermomonosporaceae</taxon>
        <taxon>Actinomadura</taxon>
    </lineage>
</organism>
<sequence length="70" mass="7532">MSSTRNLPSAIWKKSSYSGNAGNTCVEVARNLPGIVGVRDGVDPEGPKLPLGPDAWHRFNGQVKNGRHYA</sequence>
<reference evidence="3" key="1">
    <citation type="journal article" date="2019" name="Int. J. Syst. Evol. Microbiol.">
        <title>The Global Catalogue of Microorganisms (GCM) 10K type strain sequencing project: providing services to taxonomists for standard genome sequencing and annotation.</title>
        <authorList>
            <consortium name="The Broad Institute Genomics Platform"/>
            <consortium name="The Broad Institute Genome Sequencing Center for Infectious Disease"/>
            <person name="Wu L."/>
            <person name="Ma J."/>
        </authorList>
    </citation>
    <scope>NUCLEOTIDE SEQUENCE [LARGE SCALE GENOMIC DNA]</scope>
    <source>
        <strain evidence="3">JCM 31696</strain>
    </source>
</reference>
<evidence type="ECO:0000313" key="3">
    <source>
        <dbReference type="Proteomes" id="UP001597083"/>
    </source>
</evidence>
<name>A0ABW3CU12_9ACTN</name>
<dbReference type="Pfam" id="PF04149">
    <property type="entry name" value="DUF397"/>
    <property type="match status" value="1"/>
</dbReference>
<accession>A0ABW3CU12</accession>
<feature type="domain" description="DUF397" evidence="1">
    <location>
        <begin position="12"/>
        <end position="64"/>
    </location>
</feature>
<gene>
    <name evidence="2" type="ORF">ACFQ07_32915</name>
</gene>
<evidence type="ECO:0000313" key="2">
    <source>
        <dbReference type="EMBL" id="MFD0857057.1"/>
    </source>
</evidence>
<keyword evidence="3" id="KW-1185">Reference proteome</keyword>
<evidence type="ECO:0000259" key="1">
    <source>
        <dbReference type="Pfam" id="PF04149"/>
    </source>
</evidence>
<comment type="caution">
    <text evidence="2">The sequence shown here is derived from an EMBL/GenBank/DDBJ whole genome shotgun (WGS) entry which is preliminary data.</text>
</comment>
<dbReference type="Proteomes" id="UP001597083">
    <property type="component" value="Unassembled WGS sequence"/>
</dbReference>
<dbReference type="EMBL" id="JBHTIR010004344">
    <property type="protein sequence ID" value="MFD0857057.1"/>
    <property type="molecule type" value="Genomic_DNA"/>
</dbReference>